<dbReference type="Proteomes" id="UP000031760">
    <property type="component" value="Chromosome"/>
</dbReference>
<keyword evidence="4" id="KW-1185">Reference proteome</keyword>
<evidence type="ECO:0000259" key="2">
    <source>
        <dbReference type="Pfam" id="PF12969"/>
    </source>
</evidence>
<dbReference type="InterPro" id="IPR038765">
    <property type="entry name" value="Papain-like_cys_pep_sf"/>
</dbReference>
<dbReference type="Gene3D" id="2.60.40.3140">
    <property type="match status" value="1"/>
</dbReference>
<dbReference type="InterPro" id="IPR024618">
    <property type="entry name" value="DUF3857"/>
</dbReference>
<dbReference type="Gene3D" id="3.10.620.30">
    <property type="match status" value="1"/>
</dbReference>
<evidence type="ECO:0000313" key="4">
    <source>
        <dbReference type="Proteomes" id="UP000031760"/>
    </source>
</evidence>
<dbReference type="Gene3D" id="2.60.120.1130">
    <property type="match status" value="1"/>
</dbReference>
<dbReference type="HOGENOM" id="CLU_027424_1_0_10"/>
<accession>W8VPB3</accession>
<protein>
    <recommendedName>
        <fullName evidence="5">DUF3857 domain-containing protein</fullName>
    </recommendedName>
</protein>
<evidence type="ECO:0000259" key="1">
    <source>
        <dbReference type="Pfam" id="PF01841"/>
    </source>
</evidence>
<proteinExistence type="predicted"/>
<evidence type="ECO:0000313" key="3">
    <source>
        <dbReference type="EMBL" id="BAO54380.1"/>
    </source>
</evidence>
<reference evidence="3 4" key="1">
    <citation type="journal article" date="2014" name="Proc. Natl. Acad. Sci. U.S.A.">
        <title>Functional characterization of flavobacteria rhodopsins reveals a unique class of light-driven chloride pump in bacteria.</title>
        <authorList>
            <person name="Yoshizawa S."/>
            <person name="Kumagai Y."/>
            <person name="Kim H."/>
            <person name="Ogura Y."/>
            <person name="Hayashi T."/>
            <person name="Iwasaki W."/>
            <person name="DeLong E.F."/>
            <person name="Kogure K."/>
        </authorList>
    </citation>
    <scope>NUCLEOTIDE SEQUENCE [LARGE SCALE GENOMIC DNA]</scope>
    <source>
        <strain evidence="3 4">S1-08</strain>
    </source>
</reference>
<name>W8VPB3_9FLAO</name>
<dbReference type="Pfam" id="PF12969">
    <property type="entry name" value="DUF3857"/>
    <property type="match status" value="1"/>
</dbReference>
<dbReference type="KEGG" id="nmf:NMS_0371"/>
<feature type="domain" description="DUF3857" evidence="2">
    <location>
        <begin position="9"/>
        <end position="140"/>
    </location>
</feature>
<gene>
    <name evidence="3" type="ORF">NMS_0371</name>
</gene>
<dbReference type="EMBL" id="AP014548">
    <property type="protein sequence ID" value="BAO54380.1"/>
    <property type="molecule type" value="Genomic_DNA"/>
</dbReference>
<organism evidence="3 4">
    <name type="scientific">Nonlabens marinus S1-08</name>
    <dbReference type="NCBI Taxonomy" id="1454201"/>
    <lineage>
        <taxon>Bacteria</taxon>
        <taxon>Pseudomonadati</taxon>
        <taxon>Bacteroidota</taxon>
        <taxon>Flavobacteriia</taxon>
        <taxon>Flavobacteriales</taxon>
        <taxon>Flavobacteriaceae</taxon>
        <taxon>Nonlabens</taxon>
    </lineage>
</organism>
<feature type="domain" description="Transglutaminase-like" evidence="1">
    <location>
        <begin position="202"/>
        <end position="291"/>
    </location>
</feature>
<dbReference type="STRING" id="1454201.NMS_0371"/>
<dbReference type="AlphaFoldDB" id="W8VPB3"/>
<dbReference type="SUPFAM" id="SSF54001">
    <property type="entry name" value="Cysteine proteinases"/>
    <property type="match status" value="1"/>
</dbReference>
<sequence length="561" mass="63300">MRDVNAAKSYSDNFQIKDLRAVIYDALGNEIKTIKEKDFRDVSAVSDFSLYEDNRVKYMEYTPRSYPITVHFTAKVEISSTAFLPRWMPMEDFYVGVESSTFRVLNDSEINLKTKEENFEGYEVAVDGKNKWSISNVPALKKEAYQPSLSKTTPIVKVALEVFKMEGVGGANKDWKQFGKWMHDELLSDVQELPQNVKDEIKSLTAGANTDREKAEIVYQFMQDRSRYISVQVGIGGWKPIDASEVHNMAYGDCKGLSNYTMALLKEVGVDANYVGIYGGSSIINFDTEFSMPEGNHAIIMLPQLDGQDDVWLECTSKTNPFGFLGGFTDDRDALVITPEGGKIMHTTAYPGDLSKQLTVATVSLKPDGSAAAELEMTTTGVQYAWRSDVIDNTAIDTKSNYMERWSHLNGMTVMGSGINNNKKIPELREKVEMNIERYASKTGNLLLFHPVVFNRNTSEPPVYDNRYFDVEIQRGYVDIDQYTIALEPGMVVDALPEPVEIINKFGTYQLTVSAKGENEIEVKRFLKMESGTFKSTEYADFRKFRSDIVKHDNARGVIKL</sequence>
<dbReference type="Pfam" id="PF01841">
    <property type="entry name" value="Transglut_core"/>
    <property type="match status" value="1"/>
</dbReference>
<dbReference type="InterPro" id="IPR002931">
    <property type="entry name" value="Transglutaminase-like"/>
</dbReference>
<evidence type="ECO:0008006" key="5">
    <source>
        <dbReference type="Google" id="ProtNLM"/>
    </source>
</evidence>